<reference evidence="1" key="1">
    <citation type="submission" date="2015-06" db="UniProtKB">
        <authorList>
            <consortium name="EnsemblPlants"/>
        </authorList>
    </citation>
    <scope>IDENTIFICATION</scope>
</reference>
<protein>
    <submittedName>
        <fullName evidence="1">Uncharacterized protein</fullName>
    </submittedName>
</protein>
<proteinExistence type="predicted"/>
<dbReference type="EnsemblPlants" id="EMT12704">
    <property type="protein sequence ID" value="EMT12704"/>
    <property type="gene ID" value="F775_10040"/>
</dbReference>
<name>M8C0V8_AEGTA</name>
<evidence type="ECO:0000313" key="1">
    <source>
        <dbReference type="EnsemblPlants" id="EMT12704"/>
    </source>
</evidence>
<dbReference type="AlphaFoldDB" id="M8C0V8"/>
<sequence>MELIGALGRGDDESANGSRVAVGGGFGQGSYGQMLNGAACSEERTVDGGGAAMSRFSESEGDNEEALDQVEGEAHFDGDQEAVIQDQIDSADGCSAQSTGKVDPQAPGWTKRVKTGKHPPFRTQCSGRIGALEQTIAGPAMLDAGENIPCRPASGLHVGGAASEAAEICGGATVLATQLFWKMSLILELKDGYLQLVYISQTMD</sequence>
<accession>M8C0V8</accession>
<organism evidence="1">
    <name type="scientific">Aegilops tauschii</name>
    <name type="common">Tausch's goatgrass</name>
    <name type="synonym">Aegilops squarrosa</name>
    <dbReference type="NCBI Taxonomy" id="37682"/>
    <lineage>
        <taxon>Eukaryota</taxon>
        <taxon>Viridiplantae</taxon>
        <taxon>Streptophyta</taxon>
        <taxon>Embryophyta</taxon>
        <taxon>Tracheophyta</taxon>
        <taxon>Spermatophyta</taxon>
        <taxon>Magnoliopsida</taxon>
        <taxon>Liliopsida</taxon>
        <taxon>Poales</taxon>
        <taxon>Poaceae</taxon>
        <taxon>BOP clade</taxon>
        <taxon>Pooideae</taxon>
        <taxon>Triticodae</taxon>
        <taxon>Triticeae</taxon>
        <taxon>Triticinae</taxon>
        <taxon>Aegilops</taxon>
    </lineage>
</organism>